<evidence type="ECO:0000313" key="2">
    <source>
        <dbReference type="Proteomes" id="UP000001056"/>
    </source>
</evidence>
<name>Q2H4F9_CHAGB</name>
<dbReference type="HOGENOM" id="CLU_158082_0_0_1"/>
<proteinExistence type="predicted"/>
<dbReference type="Proteomes" id="UP000001056">
    <property type="component" value="Unassembled WGS sequence"/>
</dbReference>
<reference evidence="2" key="1">
    <citation type="journal article" date="2015" name="Genome Announc.">
        <title>Draft genome sequence of the cellulolytic fungus Chaetomium globosum.</title>
        <authorList>
            <person name="Cuomo C.A."/>
            <person name="Untereiner W.A."/>
            <person name="Ma L.-J."/>
            <person name="Grabherr M."/>
            <person name="Birren B.W."/>
        </authorList>
    </citation>
    <scope>NUCLEOTIDE SEQUENCE [LARGE SCALE GENOMIC DNA]</scope>
    <source>
        <strain evidence="2">ATCC 6205 / CBS 148.51 / DSM 1962 / NBRC 6347 / NRRL 1970</strain>
    </source>
</reference>
<gene>
    <name evidence="1" type="ORF">CHGG_06456</name>
</gene>
<accession>Q2H4F9</accession>
<dbReference type="VEuPathDB" id="FungiDB:CHGG_06456"/>
<dbReference type="OrthoDB" id="5270965at2759"/>
<evidence type="ECO:0000313" key="1">
    <source>
        <dbReference type="EMBL" id="EAQ89837.1"/>
    </source>
</evidence>
<keyword evidence="2" id="KW-1185">Reference proteome</keyword>
<dbReference type="AlphaFoldDB" id="Q2H4F9"/>
<dbReference type="eggNOG" id="ENOG502SRGT">
    <property type="taxonomic scope" value="Eukaryota"/>
</dbReference>
<protein>
    <submittedName>
        <fullName evidence="1">Uncharacterized protein</fullName>
    </submittedName>
</protein>
<dbReference type="GeneID" id="4390252"/>
<dbReference type="EMBL" id="CH408031">
    <property type="protein sequence ID" value="EAQ89837.1"/>
    <property type="molecule type" value="Genomic_DNA"/>
</dbReference>
<organism evidence="1 2">
    <name type="scientific">Chaetomium globosum (strain ATCC 6205 / CBS 148.51 / DSM 1962 / NBRC 6347 / NRRL 1970)</name>
    <name type="common">Soil fungus</name>
    <dbReference type="NCBI Taxonomy" id="306901"/>
    <lineage>
        <taxon>Eukaryota</taxon>
        <taxon>Fungi</taxon>
        <taxon>Dikarya</taxon>
        <taxon>Ascomycota</taxon>
        <taxon>Pezizomycotina</taxon>
        <taxon>Sordariomycetes</taxon>
        <taxon>Sordariomycetidae</taxon>
        <taxon>Sordariales</taxon>
        <taxon>Chaetomiaceae</taxon>
        <taxon>Chaetomium</taxon>
    </lineage>
</organism>
<dbReference type="InParanoid" id="Q2H4F9"/>
<dbReference type="RefSeq" id="XP_001222551.1">
    <property type="nucleotide sequence ID" value="XM_001222550.1"/>
</dbReference>
<sequence length="79" mass="8680">MPAPEDAKAKVRSWGFPCALTCVDGANARLLMIRYPEDPSPKSRAKRLHYGVGQRVDVPANRVYEMWAGSEGCTRVMGG</sequence>